<feature type="region of interest" description="Disordered" evidence="1">
    <location>
        <begin position="214"/>
        <end position="243"/>
    </location>
</feature>
<evidence type="ECO:0000313" key="2">
    <source>
        <dbReference type="EMBL" id="KAK1321075.1"/>
    </source>
</evidence>
<dbReference type="AlphaFoldDB" id="A0AAV9F831"/>
<name>A0AAV9F831_ACOCL</name>
<sequence>MAMEHRPMDMRPIIVPRPPPRVFHNFEMPPLKWGNHRLLRCVKFGPDGKALINVTDRSPLSKLPDEAVRDQEDSTREGNGNGVSGAQKLSKIHLRSPPLPPPTPLSRPPRPPAAAAAASVQLGRGEDEEEADPSPTPSIAGPDASVSTTPSADCRAAPVQYRSLRLRGIAAAAVTDLEGERAEKKRKSRSDEGSYFRLALSRADAEADILFLMGSEPSKPHKRQNKRPSWVQRELNVQDGSGD</sequence>
<reference evidence="2" key="2">
    <citation type="submission" date="2023-06" db="EMBL/GenBank/DDBJ databases">
        <authorList>
            <person name="Ma L."/>
            <person name="Liu K.-W."/>
            <person name="Li Z."/>
            <person name="Hsiao Y.-Y."/>
            <person name="Qi Y."/>
            <person name="Fu T."/>
            <person name="Tang G."/>
            <person name="Zhang D."/>
            <person name="Sun W.-H."/>
            <person name="Liu D.-K."/>
            <person name="Li Y."/>
            <person name="Chen G.-Z."/>
            <person name="Liu X.-D."/>
            <person name="Liao X.-Y."/>
            <person name="Jiang Y.-T."/>
            <person name="Yu X."/>
            <person name="Hao Y."/>
            <person name="Huang J."/>
            <person name="Zhao X.-W."/>
            <person name="Ke S."/>
            <person name="Chen Y.-Y."/>
            <person name="Wu W.-L."/>
            <person name="Hsu J.-L."/>
            <person name="Lin Y.-F."/>
            <person name="Huang M.-D."/>
            <person name="Li C.-Y."/>
            <person name="Huang L."/>
            <person name="Wang Z.-W."/>
            <person name="Zhao X."/>
            <person name="Zhong W.-Y."/>
            <person name="Peng D.-H."/>
            <person name="Ahmad S."/>
            <person name="Lan S."/>
            <person name="Zhang J.-S."/>
            <person name="Tsai W.-C."/>
            <person name="Van De Peer Y."/>
            <person name="Liu Z.-J."/>
        </authorList>
    </citation>
    <scope>NUCLEOTIDE SEQUENCE</scope>
    <source>
        <strain evidence="2">CP</strain>
        <tissue evidence="2">Leaves</tissue>
    </source>
</reference>
<evidence type="ECO:0000313" key="3">
    <source>
        <dbReference type="Proteomes" id="UP001180020"/>
    </source>
</evidence>
<feature type="compositionally biased region" description="Pro residues" evidence="1">
    <location>
        <begin position="97"/>
        <end position="112"/>
    </location>
</feature>
<organism evidence="2 3">
    <name type="scientific">Acorus calamus</name>
    <name type="common">Sweet flag</name>
    <dbReference type="NCBI Taxonomy" id="4465"/>
    <lineage>
        <taxon>Eukaryota</taxon>
        <taxon>Viridiplantae</taxon>
        <taxon>Streptophyta</taxon>
        <taxon>Embryophyta</taxon>
        <taxon>Tracheophyta</taxon>
        <taxon>Spermatophyta</taxon>
        <taxon>Magnoliopsida</taxon>
        <taxon>Liliopsida</taxon>
        <taxon>Acoraceae</taxon>
        <taxon>Acorus</taxon>
    </lineage>
</organism>
<protein>
    <submittedName>
        <fullName evidence="2">Uncharacterized protein</fullName>
    </submittedName>
</protein>
<dbReference type="PANTHER" id="PTHR33130:SF43">
    <property type="entry name" value="OS01G0688600 PROTEIN"/>
    <property type="match status" value="1"/>
</dbReference>
<reference evidence="2" key="1">
    <citation type="journal article" date="2023" name="Nat. Commun.">
        <title>Diploid and tetraploid genomes of Acorus and the evolution of monocots.</title>
        <authorList>
            <person name="Ma L."/>
            <person name="Liu K.W."/>
            <person name="Li Z."/>
            <person name="Hsiao Y.Y."/>
            <person name="Qi Y."/>
            <person name="Fu T."/>
            <person name="Tang G.D."/>
            <person name="Zhang D."/>
            <person name="Sun W.H."/>
            <person name="Liu D.K."/>
            <person name="Li Y."/>
            <person name="Chen G.Z."/>
            <person name="Liu X.D."/>
            <person name="Liao X.Y."/>
            <person name="Jiang Y.T."/>
            <person name="Yu X."/>
            <person name="Hao Y."/>
            <person name="Huang J."/>
            <person name="Zhao X.W."/>
            <person name="Ke S."/>
            <person name="Chen Y.Y."/>
            <person name="Wu W.L."/>
            <person name="Hsu J.L."/>
            <person name="Lin Y.F."/>
            <person name="Huang M.D."/>
            <person name="Li C.Y."/>
            <person name="Huang L."/>
            <person name="Wang Z.W."/>
            <person name="Zhao X."/>
            <person name="Zhong W.Y."/>
            <person name="Peng D.H."/>
            <person name="Ahmad S."/>
            <person name="Lan S."/>
            <person name="Zhang J.S."/>
            <person name="Tsai W.C."/>
            <person name="Van de Peer Y."/>
            <person name="Liu Z.J."/>
        </authorList>
    </citation>
    <scope>NUCLEOTIDE SEQUENCE</scope>
    <source>
        <strain evidence="2">CP</strain>
    </source>
</reference>
<gene>
    <name evidence="2" type="ORF">QJS10_CPA03g00710</name>
</gene>
<feature type="compositionally biased region" description="Basic and acidic residues" evidence="1">
    <location>
        <begin position="63"/>
        <end position="76"/>
    </location>
</feature>
<dbReference type="Proteomes" id="UP001180020">
    <property type="component" value="Unassembled WGS sequence"/>
</dbReference>
<dbReference type="PANTHER" id="PTHR33130">
    <property type="entry name" value="PUTATIVE (DUF1639)-RELATED"/>
    <property type="match status" value="1"/>
</dbReference>
<dbReference type="EMBL" id="JAUJYO010000003">
    <property type="protein sequence ID" value="KAK1321075.1"/>
    <property type="molecule type" value="Genomic_DNA"/>
</dbReference>
<proteinExistence type="predicted"/>
<comment type="caution">
    <text evidence="2">The sequence shown here is derived from an EMBL/GenBank/DDBJ whole genome shotgun (WGS) entry which is preliminary data.</text>
</comment>
<feature type="region of interest" description="Disordered" evidence="1">
    <location>
        <begin position="62"/>
        <end position="154"/>
    </location>
</feature>
<keyword evidence="3" id="KW-1185">Reference proteome</keyword>
<evidence type="ECO:0000256" key="1">
    <source>
        <dbReference type="SAM" id="MobiDB-lite"/>
    </source>
</evidence>
<accession>A0AAV9F831</accession>